<evidence type="ECO:0000259" key="20">
    <source>
        <dbReference type="Pfam" id="PF06455"/>
    </source>
</evidence>
<comment type="catalytic activity">
    <reaction evidence="16 17">
        <text>a ubiquinone + NADH + 5 H(+)(in) = a ubiquinol + NAD(+) + 4 H(+)(out)</text>
        <dbReference type="Rhea" id="RHEA:29091"/>
        <dbReference type="Rhea" id="RHEA-COMP:9565"/>
        <dbReference type="Rhea" id="RHEA-COMP:9566"/>
        <dbReference type="ChEBI" id="CHEBI:15378"/>
        <dbReference type="ChEBI" id="CHEBI:16389"/>
        <dbReference type="ChEBI" id="CHEBI:17976"/>
        <dbReference type="ChEBI" id="CHEBI:57540"/>
        <dbReference type="ChEBI" id="CHEBI:57945"/>
        <dbReference type="EC" id="7.1.1.2"/>
    </reaction>
</comment>
<feature type="transmembrane region" description="Helical" evidence="17">
    <location>
        <begin position="236"/>
        <end position="256"/>
    </location>
</feature>
<organism evidence="21">
    <name type="scientific">Harmonia axyridis</name>
    <name type="common">Multicolored Asian lady beetle</name>
    <name type="synonym">Coccinella axyridis</name>
    <dbReference type="NCBI Taxonomy" id="115357"/>
    <lineage>
        <taxon>Eukaryota</taxon>
        <taxon>Metazoa</taxon>
        <taxon>Ecdysozoa</taxon>
        <taxon>Arthropoda</taxon>
        <taxon>Hexapoda</taxon>
        <taxon>Insecta</taxon>
        <taxon>Pterygota</taxon>
        <taxon>Neoptera</taxon>
        <taxon>Endopterygota</taxon>
        <taxon>Coleoptera</taxon>
        <taxon>Polyphaga</taxon>
        <taxon>Cucujiformia</taxon>
        <taxon>Coccinelloidea</taxon>
        <taxon>Coccinellidae</taxon>
        <taxon>Coccinellinae</taxon>
        <taxon>Coccinellini</taxon>
        <taxon>Harmonia</taxon>
    </lineage>
</organism>
<evidence type="ECO:0000256" key="11">
    <source>
        <dbReference type="ARBA" id="ARBA00022989"/>
    </source>
</evidence>
<evidence type="ECO:0000256" key="15">
    <source>
        <dbReference type="ARBA" id="ARBA00023136"/>
    </source>
</evidence>
<feature type="transmembrane region" description="Helical" evidence="17">
    <location>
        <begin position="330"/>
        <end position="348"/>
    </location>
</feature>
<keyword evidence="5 17" id="KW-0813">Transport</keyword>
<feature type="transmembrane region" description="Helical" evidence="17">
    <location>
        <begin position="263"/>
        <end position="281"/>
    </location>
</feature>
<evidence type="ECO:0000256" key="4">
    <source>
        <dbReference type="ARBA" id="ARBA00021096"/>
    </source>
</evidence>
<keyword evidence="11 17" id="KW-1133">Transmembrane helix</keyword>
<dbReference type="Pfam" id="PF00361">
    <property type="entry name" value="Proton_antipo_M"/>
    <property type="match status" value="1"/>
</dbReference>
<feature type="transmembrane region" description="Helical" evidence="17">
    <location>
        <begin position="144"/>
        <end position="162"/>
    </location>
</feature>
<evidence type="ECO:0000256" key="12">
    <source>
        <dbReference type="ARBA" id="ARBA00023027"/>
    </source>
</evidence>
<accession>A0A1W5YJU4</accession>
<evidence type="ECO:0000256" key="1">
    <source>
        <dbReference type="ARBA" id="ARBA00003257"/>
    </source>
</evidence>
<feature type="transmembrane region" description="Helical" evidence="17">
    <location>
        <begin position="368"/>
        <end position="392"/>
    </location>
</feature>
<dbReference type="InterPro" id="IPR001516">
    <property type="entry name" value="Proton_antipo_N"/>
</dbReference>
<dbReference type="GO" id="GO:0015990">
    <property type="term" value="P:electron transport coupled proton transport"/>
    <property type="evidence" value="ECO:0007669"/>
    <property type="project" value="TreeGrafter"/>
</dbReference>
<dbReference type="EC" id="7.1.1.2" evidence="3 17"/>
<feature type="transmembrane region" description="Helical" evidence="17">
    <location>
        <begin position="44"/>
        <end position="67"/>
    </location>
</feature>
<feature type="transmembrane region" description="Helical" evidence="17">
    <location>
        <begin position="174"/>
        <end position="198"/>
    </location>
</feature>
<keyword evidence="7 17" id="KW-0812">Transmembrane</keyword>
<evidence type="ECO:0000256" key="10">
    <source>
        <dbReference type="ARBA" id="ARBA00022982"/>
    </source>
</evidence>
<feature type="transmembrane region" description="Helical" evidence="17">
    <location>
        <begin position="482"/>
        <end position="505"/>
    </location>
</feature>
<comment type="similarity">
    <text evidence="17">Belongs to the complex I subunit 5 family.</text>
</comment>
<keyword evidence="8" id="KW-0999">Mitochondrion inner membrane</keyword>
<feature type="transmembrane region" description="Helical" evidence="17">
    <location>
        <begin position="413"/>
        <end position="435"/>
    </location>
</feature>
<evidence type="ECO:0000256" key="17">
    <source>
        <dbReference type="RuleBase" id="RU003404"/>
    </source>
</evidence>
<evidence type="ECO:0000256" key="5">
    <source>
        <dbReference type="ARBA" id="ARBA00022448"/>
    </source>
</evidence>
<feature type="domain" description="NADH-Ubiquinone oxidoreductase (complex I) chain 5 N-terminal" evidence="19">
    <location>
        <begin position="34"/>
        <end position="82"/>
    </location>
</feature>
<evidence type="ECO:0000259" key="18">
    <source>
        <dbReference type="Pfam" id="PF00361"/>
    </source>
</evidence>
<keyword evidence="6" id="KW-0679">Respiratory chain</keyword>
<evidence type="ECO:0000256" key="8">
    <source>
        <dbReference type="ARBA" id="ARBA00022792"/>
    </source>
</evidence>
<keyword evidence="12 17" id="KW-0520">NAD</keyword>
<evidence type="ECO:0000256" key="7">
    <source>
        <dbReference type="ARBA" id="ARBA00022692"/>
    </source>
</evidence>
<dbReference type="Pfam" id="PF00662">
    <property type="entry name" value="Proton_antipo_N"/>
    <property type="match status" value="1"/>
</dbReference>
<dbReference type="AlphaFoldDB" id="A0A1W5YJU4"/>
<feature type="transmembrane region" description="Helical" evidence="17">
    <location>
        <begin position="210"/>
        <end position="230"/>
    </location>
</feature>
<feature type="transmembrane region" description="Helical" evidence="17">
    <location>
        <begin position="547"/>
        <end position="565"/>
    </location>
</feature>
<evidence type="ECO:0000256" key="3">
    <source>
        <dbReference type="ARBA" id="ARBA00012944"/>
    </source>
</evidence>
<dbReference type="InterPro" id="IPR001750">
    <property type="entry name" value="ND/Mrp_TM"/>
</dbReference>
<feature type="transmembrane region" description="Helical" evidence="17">
    <location>
        <begin position="441"/>
        <end position="461"/>
    </location>
</feature>
<dbReference type="GO" id="GO:0005743">
    <property type="term" value="C:mitochondrial inner membrane"/>
    <property type="evidence" value="ECO:0007669"/>
    <property type="project" value="UniProtKB-SubCell"/>
</dbReference>
<feature type="transmembrane region" description="Helical" evidence="17">
    <location>
        <begin position="287"/>
        <end position="309"/>
    </location>
</feature>
<evidence type="ECO:0000256" key="13">
    <source>
        <dbReference type="ARBA" id="ARBA00023075"/>
    </source>
</evidence>
<sequence length="566" mass="65426">MFSSLMLSFFFFFFCFSLFLLNTGKVYFIEWSIFNLNSMEVEMLILLDWMSLLFVSFVLFISTMVIFYSKSYMSKDLSINRFIMLVFMFVLSMLLMILSPNLISILLGWDGLGLVSYCLVIYYQNVKSYSAGMLTALSNRVGDAMLMISIAWMMNFGSWNFMLYIDYYYSDKSMMIVGLLIIIAALTKSAQIPFSAWLPAAMAAPTPVSALVHSSTLVTAGVYLLIRFHLLLENYSFVLMFIGLMTMLISGLAANFEYDLKKIIALSTLSQLGLMVTILSLGLYELAFFHLLIHALFKALLFMCAGNFIHLMGECQDIRFMGGLVYKTPMTVMYFNVSNLSLCGIPFFSGFYSKDLIMEVYSMTSLNIVIYLIMLISLTLTVSYTVRLLNYLMFTDYCGFSMNSTEELSDEMVYSMGFMFIIVLFSGTVLMWFMFKDINLVVLPFFMKILILIMVMIGVIMGFEISLLKLNYNLIFSNLMKILIFLVLMWNLPYISTFGMNYFFINLGMLNYKFLDQGWSEFLGSQGLFKFFKKISVLFQYIFKNSLKIYMIMFLIWIILLLIYMF</sequence>
<evidence type="ECO:0000256" key="2">
    <source>
        <dbReference type="ARBA" id="ARBA00004448"/>
    </source>
</evidence>
<evidence type="ECO:0000259" key="19">
    <source>
        <dbReference type="Pfam" id="PF00662"/>
    </source>
</evidence>
<protein>
    <recommendedName>
        <fullName evidence="4 17">NADH-ubiquinone oxidoreductase chain 5</fullName>
        <ecNumber evidence="3 17">7.1.1.2</ecNumber>
    </recommendedName>
</protein>
<keyword evidence="15 17" id="KW-0472">Membrane</keyword>
<keyword evidence="14 17" id="KW-0496">Mitochondrion</keyword>
<keyword evidence="13 17" id="KW-0830">Ubiquinone</keyword>
<dbReference type="PANTHER" id="PTHR42829">
    <property type="entry name" value="NADH-UBIQUINONE OXIDOREDUCTASE CHAIN 5"/>
    <property type="match status" value="1"/>
</dbReference>
<dbReference type="GO" id="GO:0008137">
    <property type="term" value="F:NADH dehydrogenase (ubiquinone) activity"/>
    <property type="evidence" value="ECO:0007669"/>
    <property type="project" value="UniProtKB-EC"/>
</dbReference>
<keyword evidence="9" id="KW-1278">Translocase</keyword>
<evidence type="ECO:0000313" key="21">
    <source>
        <dbReference type="EMBL" id="ARI43895.1"/>
    </source>
</evidence>
<evidence type="ECO:0000256" key="16">
    <source>
        <dbReference type="ARBA" id="ARBA00049551"/>
    </source>
</evidence>
<dbReference type="PRINTS" id="PR01434">
    <property type="entry name" value="NADHDHGNASE5"/>
</dbReference>
<dbReference type="Pfam" id="PF06455">
    <property type="entry name" value="NADH5_C"/>
    <property type="match status" value="1"/>
</dbReference>
<comment type="function">
    <text evidence="17">Core subunit of the mitochondrial membrane respiratory chain NADH dehydrogenase (Complex I) which catalyzes electron transfer from NADH through the respiratory chain, using ubiquinone as an electron acceptor. Essential for the catalytic activity and assembly of complex I.</text>
</comment>
<name>A0A1W5YJU4_HARAX</name>
<geneLocation type="mitochondrion" evidence="21"/>
<dbReference type="GO" id="GO:0042773">
    <property type="term" value="P:ATP synthesis coupled electron transport"/>
    <property type="evidence" value="ECO:0007669"/>
    <property type="project" value="InterPro"/>
</dbReference>
<evidence type="ECO:0000256" key="14">
    <source>
        <dbReference type="ARBA" id="ARBA00023128"/>
    </source>
</evidence>
<evidence type="ECO:0000256" key="9">
    <source>
        <dbReference type="ARBA" id="ARBA00022967"/>
    </source>
</evidence>
<proteinExistence type="inferred from homology"/>
<comment type="subcellular location">
    <subcellularLocation>
        <location evidence="2">Mitochondrion inner membrane</location>
        <topology evidence="2">Multi-pass membrane protein</topology>
    </subcellularLocation>
</comment>
<reference evidence="21" key="1">
    <citation type="submission" date="2016-08" db="EMBL/GenBank/DDBJ databases">
        <title>Comparison of strategies of pooling, assembly, and annotation methods to elucidate insect mitogenomes.</title>
        <authorList>
            <person name="Pires Paula D."/>
            <person name="Velozo Timbo R."/>
            <person name="Togawa R."/>
        </authorList>
    </citation>
    <scope>NUCLEOTIDE SEQUENCE</scope>
</reference>
<dbReference type="GO" id="GO:0003954">
    <property type="term" value="F:NADH dehydrogenase activity"/>
    <property type="evidence" value="ECO:0007669"/>
    <property type="project" value="TreeGrafter"/>
</dbReference>
<evidence type="ECO:0000256" key="6">
    <source>
        <dbReference type="ARBA" id="ARBA00022660"/>
    </source>
</evidence>
<dbReference type="PANTHER" id="PTHR42829:SF2">
    <property type="entry name" value="NADH-UBIQUINONE OXIDOREDUCTASE CHAIN 5"/>
    <property type="match status" value="1"/>
</dbReference>
<feature type="domain" description="NADH dehydrogenase subunit 5 C-terminal" evidence="20">
    <location>
        <begin position="384"/>
        <end position="565"/>
    </location>
</feature>
<dbReference type="EMBL" id="KX755330">
    <property type="protein sequence ID" value="ARI43895.1"/>
    <property type="molecule type" value="Genomic_DNA"/>
</dbReference>
<gene>
    <name evidence="21" type="primary">ND5</name>
</gene>
<comment type="function">
    <text evidence="1">Core subunit of the mitochondrial membrane respiratory chain NADH dehydrogenase (Complex I) that is believed to belong to the minimal assembly required for catalysis. Complex I functions in the transfer of electrons from NADH to the respiratory chain. The immediate electron acceptor for the enzyme is believed to be ubiquinone.</text>
</comment>
<dbReference type="InterPro" id="IPR003945">
    <property type="entry name" value="NU5C-like"/>
</dbReference>
<dbReference type="InterPro" id="IPR010934">
    <property type="entry name" value="NADH_DH_su5_C"/>
</dbReference>
<feature type="domain" description="NADH:quinone oxidoreductase/Mrp antiporter transmembrane" evidence="18">
    <location>
        <begin position="99"/>
        <end position="374"/>
    </location>
</feature>
<keyword evidence="10" id="KW-0249">Electron transport</keyword>